<evidence type="ECO:0000313" key="5">
    <source>
        <dbReference type="EMBL" id="KAJ4965391.1"/>
    </source>
</evidence>
<dbReference type="Pfam" id="PF00891">
    <property type="entry name" value="Methyltransf_2"/>
    <property type="match status" value="1"/>
</dbReference>
<dbReference type="InterPro" id="IPR029063">
    <property type="entry name" value="SAM-dependent_MTases_sf"/>
</dbReference>
<organism evidence="5 6">
    <name type="scientific">Protea cynaroides</name>
    <dbReference type="NCBI Taxonomy" id="273540"/>
    <lineage>
        <taxon>Eukaryota</taxon>
        <taxon>Viridiplantae</taxon>
        <taxon>Streptophyta</taxon>
        <taxon>Embryophyta</taxon>
        <taxon>Tracheophyta</taxon>
        <taxon>Spermatophyta</taxon>
        <taxon>Magnoliopsida</taxon>
        <taxon>Proteales</taxon>
        <taxon>Proteaceae</taxon>
        <taxon>Protea</taxon>
    </lineage>
</organism>
<dbReference type="InterPro" id="IPR016461">
    <property type="entry name" value="COMT-like"/>
</dbReference>
<keyword evidence="3" id="KW-0949">S-adenosyl-L-methionine</keyword>
<keyword evidence="2" id="KW-0808">Transferase</keyword>
<keyword evidence="6" id="KW-1185">Reference proteome</keyword>
<proteinExistence type="predicted"/>
<evidence type="ECO:0000256" key="3">
    <source>
        <dbReference type="ARBA" id="ARBA00022691"/>
    </source>
</evidence>
<dbReference type="EMBL" id="JAMYWD010000007">
    <property type="protein sequence ID" value="KAJ4965391.1"/>
    <property type="molecule type" value="Genomic_DNA"/>
</dbReference>
<comment type="caution">
    <text evidence="5">The sequence shown here is derived from an EMBL/GenBank/DDBJ whole genome shotgun (WGS) entry which is preliminary data.</text>
</comment>
<reference evidence="5" key="1">
    <citation type="journal article" date="2023" name="Plant J.">
        <title>The genome of the king protea, Protea cynaroides.</title>
        <authorList>
            <person name="Chang J."/>
            <person name="Duong T.A."/>
            <person name="Schoeman C."/>
            <person name="Ma X."/>
            <person name="Roodt D."/>
            <person name="Barker N."/>
            <person name="Li Z."/>
            <person name="Van de Peer Y."/>
            <person name="Mizrachi E."/>
        </authorList>
    </citation>
    <scope>NUCLEOTIDE SEQUENCE</scope>
    <source>
        <tissue evidence="5">Young leaves</tissue>
    </source>
</reference>
<dbReference type="PROSITE" id="PS51683">
    <property type="entry name" value="SAM_OMT_II"/>
    <property type="match status" value="1"/>
</dbReference>
<dbReference type="GO" id="GO:0032259">
    <property type="term" value="P:methylation"/>
    <property type="evidence" value="ECO:0007669"/>
    <property type="project" value="UniProtKB-KW"/>
</dbReference>
<dbReference type="Proteomes" id="UP001141806">
    <property type="component" value="Unassembled WGS sequence"/>
</dbReference>
<evidence type="ECO:0000256" key="1">
    <source>
        <dbReference type="ARBA" id="ARBA00022603"/>
    </source>
</evidence>
<accession>A0A9Q0K7P1</accession>
<evidence type="ECO:0000313" key="6">
    <source>
        <dbReference type="Proteomes" id="UP001141806"/>
    </source>
</evidence>
<evidence type="ECO:0000256" key="2">
    <source>
        <dbReference type="ARBA" id="ARBA00022679"/>
    </source>
</evidence>
<feature type="domain" description="O-methyltransferase C-terminal" evidence="4">
    <location>
        <begin position="14"/>
        <end position="203"/>
    </location>
</feature>
<dbReference type="PANTHER" id="PTHR11746">
    <property type="entry name" value="O-METHYLTRANSFERASE"/>
    <property type="match status" value="1"/>
</dbReference>
<dbReference type="SUPFAM" id="SSF53335">
    <property type="entry name" value="S-adenosyl-L-methionine-dependent methyltransferases"/>
    <property type="match status" value="1"/>
</dbReference>
<sequence length="224" mass="25261">MQVLPEGCGAGGIFPFKKAHRMTSFNYHCTDPRFNKAFNSRMSNHSTLFMNKILNTYKGFEGLTSLVDVSGGVGATFHMIVSKYPSLRGINFNLPHFIVDAPSYPDVHHVRDDMFISIPKANTVFMKWIFHDWSNDHCLNSSATAMTLSLKTARSLSSSGSFRPLQRPQHKMSSMSTLHLGSQRWGKERTQKQFEALAKGASFPSFRVSCGAYNIWVLEFLKKP</sequence>
<dbReference type="Gene3D" id="3.40.50.150">
    <property type="entry name" value="Vaccinia Virus protein VP39"/>
    <property type="match status" value="1"/>
</dbReference>
<keyword evidence="1" id="KW-0489">Methyltransferase</keyword>
<name>A0A9Q0K7P1_9MAGN</name>
<dbReference type="InterPro" id="IPR001077">
    <property type="entry name" value="COMT_C"/>
</dbReference>
<gene>
    <name evidence="5" type="ORF">NE237_017240</name>
</gene>
<protein>
    <recommendedName>
        <fullName evidence="4">O-methyltransferase C-terminal domain-containing protein</fullName>
    </recommendedName>
</protein>
<dbReference type="OrthoDB" id="531152at2759"/>
<evidence type="ECO:0000259" key="4">
    <source>
        <dbReference type="Pfam" id="PF00891"/>
    </source>
</evidence>
<dbReference type="AlphaFoldDB" id="A0A9Q0K7P1"/>
<dbReference type="GO" id="GO:0008171">
    <property type="term" value="F:O-methyltransferase activity"/>
    <property type="evidence" value="ECO:0007669"/>
    <property type="project" value="InterPro"/>
</dbReference>